<comment type="caution">
    <text evidence="4">The sequence shown here is derived from an EMBL/GenBank/DDBJ whole genome shotgun (WGS) entry which is preliminary data.</text>
</comment>
<protein>
    <recommendedName>
        <fullName evidence="5">60 kDa chaperonin</fullName>
    </recommendedName>
</protein>
<accession>A0A645H2V6</accession>
<dbReference type="AlphaFoldDB" id="A0A645H2V6"/>
<dbReference type="EMBL" id="VSSQ01085849">
    <property type="protein sequence ID" value="MPN33371.1"/>
    <property type="molecule type" value="Genomic_DNA"/>
</dbReference>
<evidence type="ECO:0008006" key="5">
    <source>
        <dbReference type="Google" id="ProtNLM"/>
    </source>
</evidence>
<keyword evidence="2" id="KW-0067">ATP-binding</keyword>
<reference evidence="4" key="1">
    <citation type="submission" date="2019-08" db="EMBL/GenBank/DDBJ databases">
        <authorList>
            <person name="Kucharzyk K."/>
            <person name="Murdoch R.W."/>
            <person name="Higgins S."/>
            <person name="Loffler F."/>
        </authorList>
    </citation>
    <scope>NUCLEOTIDE SEQUENCE</scope>
</reference>
<dbReference type="GO" id="GO:0140662">
    <property type="term" value="F:ATP-dependent protein folding chaperone"/>
    <property type="evidence" value="ECO:0007669"/>
    <property type="project" value="InterPro"/>
</dbReference>
<proteinExistence type="predicted"/>
<dbReference type="PANTHER" id="PTHR11353">
    <property type="entry name" value="CHAPERONIN"/>
    <property type="match status" value="1"/>
</dbReference>
<dbReference type="SUPFAM" id="SSF48592">
    <property type="entry name" value="GroEL equatorial domain-like"/>
    <property type="match status" value="1"/>
</dbReference>
<dbReference type="Pfam" id="PF00118">
    <property type="entry name" value="Cpn60_TCP1"/>
    <property type="match status" value="1"/>
</dbReference>
<organism evidence="4">
    <name type="scientific">bioreactor metagenome</name>
    <dbReference type="NCBI Taxonomy" id="1076179"/>
    <lineage>
        <taxon>unclassified sequences</taxon>
        <taxon>metagenomes</taxon>
        <taxon>ecological metagenomes</taxon>
    </lineage>
</organism>
<gene>
    <name evidence="4" type="ORF">SDC9_180857</name>
</gene>
<sequence length="102" mass="11252">MVRLFAATQAGKKQLAILAYAEALERIPLILARNMGMNPIDAMAQMKNVYSRGIEAKIDLSREVTDKGPKVYDSAVIKKLAIIAGTETARNVLRIDQIIPKK</sequence>
<dbReference type="InterPro" id="IPR017998">
    <property type="entry name" value="Chaperone_TCP-1"/>
</dbReference>
<dbReference type="InterPro" id="IPR002423">
    <property type="entry name" value="Cpn60/GroEL/TCP-1"/>
</dbReference>
<dbReference type="GO" id="GO:0005524">
    <property type="term" value="F:ATP binding"/>
    <property type="evidence" value="ECO:0007669"/>
    <property type="project" value="UniProtKB-KW"/>
</dbReference>
<evidence type="ECO:0000313" key="4">
    <source>
        <dbReference type="EMBL" id="MPN33371.1"/>
    </source>
</evidence>
<keyword evidence="3" id="KW-0143">Chaperone</keyword>
<dbReference type="InterPro" id="IPR027413">
    <property type="entry name" value="GROEL-like_equatorial_sf"/>
</dbReference>
<evidence type="ECO:0000256" key="2">
    <source>
        <dbReference type="ARBA" id="ARBA00022840"/>
    </source>
</evidence>
<name>A0A645H2V6_9ZZZZ</name>
<keyword evidence="1" id="KW-0547">Nucleotide-binding</keyword>
<evidence type="ECO:0000256" key="3">
    <source>
        <dbReference type="ARBA" id="ARBA00023186"/>
    </source>
</evidence>
<dbReference type="Gene3D" id="1.10.560.10">
    <property type="entry name" value="GroEL-like equatorial domain"/>
    <property type="match status" value="1"/>
</dbReference>
<evidence type="ECO:0000256" key="1">
    <source>
        <dbReference type="ARBA" id="ARBA00022741"/>
    </source>
</evidence>